<gene>
    <name evidence="4" type="ORF">H8S20_05060</name>
</gene>
<dbReference type="InterPro" id="IPR000914">
    <property type="entry name" value="SBP_5_dom"/>
</dbReference>
<feature type="compositionally biased region" description="Polar residues" evidence="2">
    <location>
        <begin position="34"/>
        <end position="45"/>
    </location>
</feature>
<dbReference type="PANTHER" id="PTHR30290">
    <property type="entry name" value="PERIPLASMIC BINDING COMPONENT OF ABC TRANSPORTER"/>
    <property type="match status" value="1"/>
</dbReference>
<dbReference type="Gene3D" id="3.10.105.10">
    <property type="entry name" value="Dipeptide-binding Protein, Domain 3"/>
    <property type="match status" value="1"/>
</dbReference>
<name>A0ABR7DA33_9CLOT</name>
<evidence type="ECO:0000313" key="4">
    <source>
        <dbReference type="EMBL" id="MBC5628259.1"/>
    </source>
</evidence>
<dbReference type="PIRSF" id="PIRSF002741">
    <property type="entry name" value="MppA"/>
    <property type="match status" value="1"/>
</dbReference>
<evidence type="ECO:0000313" key="5">
    <source>
        <dbReference type="Proteomes" id="UP000596929"/>
    </source>
</evidence>
<keyword evidence="1" id="KW-0732">Signal</keyword>
<dbReference type="InterPro" id="IPR039424">
    <property type="entry name" value="SBP_5"/>
</dbReference>
<feature type="region of interest" description="Disordered" evidence="2">
    <location>
        <begin position="34"/>
        <end position="56"/>
    </location>
</feature>
<sequence length="547" mass="60610">MEVKMKNIKKILLASFMIVVLVFTVSGCGSHVNVDNTNGTASNNVDENKDNIESNKDSDGYLVETLKLEGGTDWGTPNPFLNESRGPGTAKMRLVYASLLEKDETSDISWLAESFDFNGNDYTFTLFDNTTFQDGTPLTTEDIAFTIDYFKKNPPVSNSLGAGEKFIVDHYTIVDEKTITITVKEANADTLSSLGSFVIIPKHIWEKVDDPYSYTGDGYLVGSGAYKCTAYEGATGTYEFTAYEGWVNGKQAAEKIQFVPVSDAILAFENGEIDITSMPADLKDKYVSDSSVGIVEKANDMGYKMLINYEKCPDFLDIKLRQAIYAALDRQSVVDNVFRGAGTVGSAGYVPEGSLYYNEDVIKYEYNPEAAKEVFDGKGYNVTLLVADSGDDVNIGEIIKNNLEAVGIGVNVVAYDSATRDTMINNGDYEFALVGNGGWGNNPPTFMRTLFSDESKFSGTNPHSMGAIGYSSKEMTELAEAQVYETDFDARIKIFKDLEYLVSEEIPLFVIANKSSYSMYKKDYYDGWMKTYAYQQAEQNRLSYMAR</sequence>
<feature type="domain" description="Solute-binding protein family 5" evidence="3">
    <location>
        <begin position="109"/>
        <end position="455"/>
    </location>
</feature>
<dbReference type="InterPro" id="IPR030678">
    <property type="entry name" value="Peptide/Ni-bd"/>
</dbReference>
<dbReference type="PANTHER" id="PTHR30290:SF64">
    <property type="entry name" value="ABC TRANSPORTER PERIPLASMIC BINDING PROTEIN"/>
    <property type="match status" value="1"/>
</dbReference>
<dbReference type="Gene3D" id="3.90.76.10">
    <property type="entry name" value="Dipeptide-binding Protein, Domain 1"/>
    <property type="match status" value="1"/>
</dbReference>
<proteinExistence type="predicted"/>
<dbReference type="PROSITE" id="PS51257">
    <property type="entry name" value="PROKAR_LIPOPROTEIN"/>
    <property type="match status" value="1"/>
</dbReference>
<dbReference type="SUPFAM" id="SSF53850">
    <property type="entry name" value="Periplasmic binding protein-like II"/>
    <property type="match status" value="1"/>
</dbReference>
<dbReference type="EMBL" id="JACOOO010000005">
    <property type="protein sequence ID" value="MBC5628259.1"/>
    <property type="molecule type" value="Genomic_DNA"/>
</dbReference>
<dbReference type="Proteomes" id="UP000596929">
    <property type="component" value="Unassembled WGS sequence"/>
</dbReference>
<dbReference type="Gene3D" id="3.40.190.10">
    <property type="entry name" value="Periplasmic binding protein-like II"/>
    <property type="match status" value="1"/>
</dbReference>
<evidence type="ECO:0000256" key="2">
    <source>
        <dbReference type="SAM" id="MobiDB-lite"/>
    </source>
</evidence>
<evidence type="ECO:0000256" key="1">
    <source>
        <dbReference type="ARBA" id="ARBA00022729"/>
    </source>
</evidence>
<reference evidence="4 5" key="1">
    <citation type="submission" date="2020-08" db="EMBL/GenBank/DDBJ databases">
        <title>Genome public.</title>
        <authorList>
            <person name="Liu C."/>
            <person name="Sun Q."/>
        </authorList>
    </citation>
    <scope>NUCLEOTIDE SEQUENCE [LARGE SCALE GENOMIC DNA]</scope>
    <source>
        <strain evidence="4 5">NSJ-6</strain>
    </source>
</reference>
<dbReference type="Pfam" id="PF00496">
    <property type="entry name" value="SBP_bac_5"/>
    <property type="match status" value="1"/>
</dbReference>
<evidence type="ECO:0000259" key="3">
    <source>
        <dbReference type="Pfam" id="PF00496"/>
    </source>
</evidence>
<protein>
    <submittedName>
        <fullName evidence="4">Peptide ABC transporter substrate-binding protein</fullName>
    </submittedName>
</protein>
<accession>A0ABR7DA33</accession>
<organism evidence="4 5">
    <name type="scientific">Clostridium hominis</name>
    <dbReference type="NCBI Taxonomy" id="2763036"/>
    <lineage>
        <taxon>Bacteria</taxon>
        <taxon>Bacillati</taxon>
        <taxon>Bacillota</taxon>
        <taxon>Clostridia</taxon>
        <taxon>Eubacteriales</taxon>
        <taxon>Clostridiaceae</taxon>
        <taxon>Clostridium</taxon>
    </lineage>
</organism>
<feature type="compositionally biased region" description="Basic and acidic residues" evidence="2">
    <location>
        <begin position="46"/>
        <end position="56"/>
    </location>
</feature>
<comment type="caution">
    <text evidence="4">The sequence shown here is derived from an EMBL/GenBank/DDBJ whole genome shotgun (WGS) entry which is preliminary data.</text>
</comment>
<keyword evidence="5" id="KW-1185">Reference proteome</keyword>